<evidence type="ECO:0000313" key="2">
    <source>
        <dbReference type="EMBL" id="MFC5457753.1"/>
    </source>
</evidence>
<reference evidence="3" key="1">
    <citation type="journal article" date="2019" name="Int. J. Syst. Evol. Microbiol.">
        <title>The Global Catalogue of Microorganisms (GCM) 10K type strain sequencing project: providing services to taxonomists for standard genome sequencing and annotation.</title>
        <authorList>
            <consortium name="The Broad Institute Genomics Platform"/>
            <consortium name="The Broad Institute Genome Sequencing Center for Infectious Disease"/>
            <person name="Wu L."/>
            <person name="Ma J."/>
        </authorList>
    </citation>
    <scope>NUCLEOTIDE SEQUENCE [LARGE SCALE GENOMIC DNA]</scope>
    <source>
        <strain evidence="3">CGMCC 4.1469</strain>
    </source>
</reference>
<protein>
    <submittedName>
        <fullName evidence="2">Uncharacterized protein</fullName>
    </submittedName>
</protein>
<evidence type="ECO:0000256" key="1">
    <source>
        <dbReference type="SAM" id="SignalP"/>
    </source>
</evidence>
<proteinExistence type="predicted"/>
<organism evidence="2 3">
    <name type="scientific">Prosthecobacter fluviatilis</name>
    <dbReference type="NCBI Taxonomy" id="445931"/>
    <lineage>
        <taxon>Bacteria</taxon>
        <taxon>Pseudomonadati</taxon>
        <taxon>Verrucomicrobiota</taxon>
        <taxon>Verrucomicrobiia</taxon>
        <taxon>Verrucomicrobiales</taxon>
        <taxon>Verrucomicrobiaceae</taxon>
        <taxon>Prosthecobacter</taxon>
    </lineage>
</organism>
<gene>
    <name evidence="2" type="ORF">ACFQDI_22990</name>
</gene>
<dbReference type="Proteomes" id="UP001596052">
    <property type="component" value="Unassembled WGS sequence"/>
</dbReference>
<comment type="caution">
    <text evidence="2">The sequence shown here is derived from an EMBL/GenBank/DDBJ whole genome shotgun (WGS) entry which is preliminary data.</text>
</comment>
<accession>A0ABW0KW14</accession>
<keyword evidence="3" id="KW-1185">Reference proteome</keyword>
<evidence type="ECO:0000313" key="3">
    <source>
        <dbReference type="Proteomes" id="UP001596052"/>
    </source>
</evidence>
<dbReference type="RefSeq" id="WP_377171406.1">
    <property type="nucleotide sequence ID" value="NZ_JBHSMQ010000012.1"/>
</dbReference>
<keyword evidence="1" id="KW-0732">Signal</keyword>
<sequence>MKRQTLMVLMMVMLCGVGSFAADPFEFIPNQRPAGEPLAKLPGGIPSTEGKVTLFADYARAVKGQDVDVYLINRSDRDIVLGSQDGDVYLKLETRKEDGSWVRVQPHAFSWCGNSYGRMKVKKDCFCKINGHQPKEGKPATIRFRLYMQGRLDLATDAGEGLVSEKEAEQAATDVLAVEKGSFEFVRDIATGARTIVNTMDHNKDMQEIAIMALGSGRFPKEKVEPLLDEIGRRFPGKLADVTYARSRLIEKDLKK</sequence>
<name>A0ABW0KW14_9BACT</name>
<dbReference type="EMBL" id="JBHSMQ010000012">
    <property type="protein sequence ID" value="MFC5457753.1"/>
    <property type="molecule type" value="Genomic_DNA"/>
</dbReference>
<feature type="chain" id="PRO_5047107389" evidence="1">
    <location>
        <begin position="22"/>
        <end position="256"/>
    </location>
</feature>
<feature type="signal peptide" evidence="1">
    <location>
        <begin position="1"/>
        <end position="21"/>
    </location>
</feature>